<evidence type="ECO:0000256" key="5">
    <source>
        <dbReference type="ARBA" id="ARBA00023203"/>
    </source>
</evidence>
<dbReference type="Pfam" id="PF06017">
    <property type="entry name" value="Myosin_TH1"/>
    <property type="match status" value="1"/>
</dbReference>
<dbReference type="InterPro" id="IPR001609">
    <property type="entry name" value="Myosin_head_motor_dom-like"/>
</dbReference>
<dbReference type="GO" id="GO:0016459">
    <property type="term" value="C:myosin complex"/>
    <property type="evidence" value="ECO:0007669"/>
    <property type="project" value="UniProtKB-KW"/>
</dbReference>
<dbReference type="GO" id="GO:0005737">
    <property type="term" value="C:cytoplasm"/>
    <property type="evidence" value="ECO:0007669"/>
    <property type="project" value="TreeGrafter"/>
</dbReference>
<dbReference type="SMART" id="SM00242">
    <property type="entry name" value="MYSc"/>
    <property type="match status" value="1"/>
</dbReference>
<sequence length="1206" mass="139296">FIIMPNLEHEVGCWDSVLLEILSEDSFINNLHQRYKRDQIYTQIGTFLVAVNPYKPLNLYTQDQLQIYANKNIFKLPPHIYGITNSSYQWLLDHNEDQCIILSGESNSGKTESCRLIVHFLTQVSEARRSKLFSNNRQRHSSVSFSSSKHVTNNNGKDPEKIIKQRSFDADKSILKKCSHDKTVEFDFSHHKSADTLPLNANKCQKHSTSFDLSKSTTTKPQCSKHNSVEFVRSKSPQPRIVIDSCVKKSTCDLSNVHIQNRHESHLLNCSKSGHRDCDNSKTSPNKIRTNCKRCGHYNCGKLTNQDCDDLTCYKKWSHSSPVRKVVHDTDSIERLTRSRSLSVHMKKGRKSTVNVNRFSSAISSSSLDNVGNSGTHLKIRDRIEQADVFLEALGNASTSKNFNSSRYGQFFNIEFDFKGDPIGGRIVHYSLEKTRVTSKYPGERNFHIFYQLISGADIQFLKSLKLHRNIDKYELLNHANATDDDKNNFSYTKKSLDVLGLNQDEVLSIFKIIAAIIKLGNLVFVPTTNIDGTEGCNISNEYELMETAQLLNLDAQILLNCLTRADNGWSSVENGSDADWDSANRTRNSLCRIMYSRLFTWVVNRINDLLKSKSSLRGTNFGVLDFYGFENFEFNSFEQLIINYCDERVHQHCIRSTLKYQQELYLREGLEWTKVDFFDNEIICDLIDKSSYGILNLMDEPHMAYDDALLIRMQQCCAGHPNFLTLDANTGFQIRHFAGSVQYSINGFLEKNAEHLPRNVSTCLYQSKLTVVQSLFPEGNPKRLSRKPTSIGSSLRTQLQTLLSMVEARKTNYVFCIKPNEHKQKKVLEMPLVQHQVRYMSLMPLVALWRSGHCYHINHNKFLLRYKMLNTDTWPHFRGGSVVEGIAILIRRLPLPHAEFTIGTRKVFIRSPRTVNANNYAIRAANAGPPIPIQVYELEEFRRSRLDSLACLIQTKFRCYSKRKEFLSLRNSQIIISSAWRTWRAREEYRQQKYRKQVQWAVSVIQRQYLQWKRRHFLVTLLLHLPQDSLSPLSSEWTAAPAFLAETSLLLRNIYHRWRCYKYRLTFDQTARNRMREKVTASIIFKDRKSSYPRSVGHPFLGDYVRLRHNSQWRKLSIDSSDQYVVFADIINKIARSSGKFVPILLVLSTSSMLLLDQRTLQIKYRVPATEIYRLSLSPYLDNIAVFHVKAVSVCERYQGSGLYS</sequence>
<dbReference type="GO" id="GO:0000146">
    <property type="term" value="F:microfilament motor activity"/>
    <property type="evidence" value="ECO:0007669"/>
    <property type="project" value="TreeGrafter"/>
</dbReference>
<dbReference type="Gene3D" id="1.10.10.820">
    <property type="match status" value="1"/>
</dbReference>
<dbReference type="Gene3D" id="1.20.5.4820">
    <property type="match status" value="1"/>
</dbReference>
<dbReference type="OrthoDB" id="10055605at2759"/>
<dbReference type="PROSITE" id="PS50096">
    <property type="entry name" value="IQ"/>
    <property type="match status" value="1"/>
</dbReference>
<dbReference type="GO" id="GO:0030048">
    <property type="term" value="P:actin filament-based movement"/>
    <property type="evidence" value="ECO:0007669"/>
    <property type="project" value="TreeGrafter"/>
</dbReference>
<dbReference type="InterPro" id="IPR010926">
    <property type="entry name" value="Myosin_TH1"/>
</dbReference>
<dbReference type="SMART" id="SM00015">
    <property type="entry name" value="IQ"/>
    <property type="match status" value="2"/>
</dbReference>
<evidence type="ECO:0000256" key="3">
    <source>
        <dbReference type="ARBA" id="ARBA00023123"/>
    </source>
</evidence>
<dbReference type="GO" id="GO:0051015">
    <property type="term" value="F:actin filament binding"/>
    <property type="evidence" value="ECO:0007669"/>
    <property type="project" value="TreeGrafter"/>
</dbReference>
<dbReference type="InterPro" id="IPR036961">
    <property type="entry name" value="Kinesin_motor_dom_sf"/>
</dbReference>
<dbReference type="GO" id="GO:0005886">
    <property type="term" value="C:plasma membrane"/>
    <property type="evidence" value="ECO:0007669"/>
    <property type="project" value="TreeGrafter"/>
</dbReference>
<evidence type="ECO:0000313" key="10">
    <source>
        <dbReference type="Proteomes" id="UP001151699"/>
    </source>
</evidence>
<evidence type="ECO:0000259" key="8">
    <source>
        <dbReference type="PROSITE" id="PS51757"/>
    </source>
</evidence>
<dbReference type="GO" id="GO:0007015">
    <property type="term" value="P:actin filament organization"/>
    <property type="evidence" value="ECO:0007669"/>
    <property type="project" value="TreeGrafter"/>
</dbReference>
<feature type="region of interest" description="Actin-binding" evidence="6">
    <location>
        <begin position="800"/>
        <end position="822"/>
    </location>
</feature>
<dbReference type="Gene3D" id="3.40.850.10">
    <property type="entry name" value="Kinesin motor domain"/>
    <property type="match status" value="2"/>
</dbReference>
<evidence type="ECO:0000313" key="9">
    <source>
        <dbReference type="EMBL" id="KAJ6632643.1"/>
    </source>
</evidence>
<feature type="non-terminal residue" evidence="9">
    <location>
        <position position="1"/>
    </location>
</feature>
<dbReference type="Pfam" id="PF00063">
    <property type="entry name" value="Myosin_head"/>
    <property type="match status" value="2"/>
</dbReference>
<dbReference type="EMBL" id="WJQU01002625">
    <property type="protein sequence ID" value="KAJ6632643.1"/>
    <property type="molecule type" value="Genomic_DNA"/>
</dbReference>
<gene>
    <name evidence="9" type="primary">Myo1b</name>
    <name evidence="9" type="ORF">Bhyg_16638</name>
</gene>
<dbReference type="SUPFAM" id="SSF52540">
    <property type="entry name" value="P-loop containing nucleoside triphosphate hydrolases"/>
    <property type="match status" value="1"/>
</dbReference>
<evidence type="ECO:0000256" key="4">
    <source>
        <dbReference type="ARBA" id="ARBA00023175"/>
    </source>
</evidence>
<evidence type="ECO:0000256" key="2">
    <source>
        <dbReference type="ARBA" id="ARBA00022840"/>
    </source>
</evidence>
<dbReference type="GO" id="GO:0005902">
    <property type="term" value="C:microvillus"/>
    <property type="evidence" value="ECO:0007669"/>
    <property type="project" value="TreeGrafter"/>
</dbReference>
<evidence type="ECO:0000256" key="1">
    <source>
        <dbReference type="ARBA" id="ARBA00022741"/>
    </source>
</evidence>
<keyword evidence="5 6" id="KW-0009">Actin-binding</keyword>
<dbReference type="PANTHER" id="PTHR13140">
    <property type="entry name" value="MYOSIN"/>
    <property type="match status" value="1"/>
</dbReference>
<dbReference type="PRINTS" id="PR00193">
    <property type="entry name" value="MYOSINHEAVY"/>
</dbReference>
<proteinExistence type="inferred from homology"/>
<feature type="binding site" evidence="6">
    <location>
        <begin position="104"/>
        <end position="111"/>
    </location>
    <ligand>
        <name>ATP</name>
        <dbReference type="ChEBI" id="CHEBI:30616"/>
    </ligand>
</feature>
<dbReference type="PROSITE" id="PS51456">
    <property type="entry name" value="MYOSIN_MOTOR"/>
    <property type="match status" value="1"/>
</dbReference>
<name>A0A9Q0ML67_9DIPT</name>
<comment type="caution">
    <text evidence="9">The sequence shown here is derived from an EMBL/GenBank/DDBJ whole genome shotgun (WGS) entry which is preliminary data.</text>
</comment>
<keyword evidence="2 6" id="KW-0067">ATP-binding</keyword>
<organism evidence="9 10">
    <name type="scientific">Pseudolycoriella hygida</name>
    <dbReference type="NCBI Taxonomy" id="35572"/>
    <lineage>
        <taxon>Eukaryota</taxon>
        <taxon>Metazoa</taxon>
        <taxon>Ecdysozoa</taxon>
        <taxon>Arthropoda</taxon>
        <taxon>Hexapoda</taxon>
        <taxon>Insecta</taxon>
        <taxon>Pterygota</taxon>
        <taxon>Neoptera</taxon>
        <taxon>Endopterygota</taxon>
        <taxon>Diptera</taxon>
        <taxon>Nematocera</taxon>
        <taxon>Sciaroidea</taxon>
        <taxon>Sciaridae</taxon>
        <taxon>Pseudolycoriella</taxon>
    </lineage>
</organism>
<dbReference type="Gene3D" id="1.20.58.530">
    <property type="match status" value="1"/>
</dbReference>
<comment type="similarity">
    <text evidence="6">Belongs to the TRAFAC class myosin-kinesin ATPase superfamily. Myosin family.</text>
</comment>
<feature type="domain" description="Myosin motor" evidence="7">
    <location>
        <begin position="11"/>
        <end position="925"/>
    </location>
</feature>
<dbReference type="InterPro" id="IPR000048">
    <property type="entry name" value="IQ_motif_EF-hand-BS"/>
</dbReference>
<evidence type="ECO:0000256" key="6">
    <source>
        <dbReference type="PROSITE-ProRule" id="PRU00782"/>
    </source>
</evidence>
<reference evidence="9" key="1">
    <citation type="submission" date="2022-07" db="EMBL/GenBank/DDBJ databases">
        <authorList>
            <person name="Trinca V."/>
            <person name="Uliana J.V.C."/>
            <person name="Torres T.T."/>
            <person name="Ward R.J."/>
            <person name="Monesi N."/>
        </authorList>
    </citation>
    <scope>NUCLEOTIDE SEQUENCE</scope>
    <source>
        <strain evidence="9">HSMRA1968</strain>
        <tissue evidence="9">Whole embryos</tissue>
    </source>
</reference>
<dbReference type="Proteomes" id="UP001151699">
    <property type="component" value="Unassembled WGS sequence"/>
</dbReference>
<dbReference type="PANTHER" id="PTHR13140:SF802">
    <property type="entry name" value="UNCONVENTIONAL MYOSIN-IB ISOFORM X1"/>
    <property type="match status" value="1"/>
</dbReference>
<accession>A0A9Q0ML67</accession>
<feature type="domain" description="TH1" evidence="8">
    <location>
        <begin position="1090"/>
        <end position="1206"/>
    </location>
</feature>
<keyword evidence="3 6" id="KW-0518">Myosin</keyword>
<keyword evidence="10" id="KW-1185">Reference proteome</keyword>
<evidence type="ECO:0000259" key="7">
    <source>
        <dbReference type="PROSITE" id="PS51456"/>
    </source>
</evidence>
<dbReference type="InterPro" id="IPR027417">
    <property type="entry name" value="P-loop_NTPase"/>
</dbReference>
<dbReference type="GO" id="GO:0006897">
    <property type="term" value="P:endocytosis"/>
    <property type="evidence" value="ECO:0007669"/>
    <property type="project" value="TreeGrafter"/>
</dbReference>
<protein>
    <submittedName>
        <fullName evidence="9">Unconventional myosin-Ib</fullName>
    </submittedName>
</protein>
<dbReference type="GO" id="GO:0005524">
    <property type="term" value="F:ATP binding"/>
    <property type="evidence" value="ECO:0007669"/>
    <property type="project" value="UniProtKB-UniRule"/>
</dbReference>
<keyword evidence="1 6" id="KW-0547">Nucleotide-binding</keyword>
<dbReference type="PROSITE" id="PS51757">
    <property type="entry name" value="TH1"/>
    <property type="match status" value="1"/>
</dbReference>
<dbReference type="AlphaFoldDB" id="A0A9Q0ML67"/>
<dbReference type="Gene3D" id="1.20.120.720">
    <property type="entry name" value="Myosin VI head, motor domain, U50 subdomain"/>
    <property type="match status" value="1"/>
</dbReference>
<keyword evidence="4 6" id="KW-0505">Motor protein</keyword>